<dbReference type="AlphaFoldDB" id="A0A4U7BSA2"/>
<name>A0A4U7BSA2_9BACT</name>
<dbReference type="RefSeq" id="WP_137622409.1">
    <property type="nucleotide sequence ID" value="NZ_NXMA01000008.1"/>
</dbReference>
<comment type="caution">
    <text evidence="1">The sequence shown here is derived from an EMBL/GenBank/DDBJ whole genome shotgun (WGS) entry which is preliminary data.</text>
</comment>
<evidence type="ECO:0000313" key="1">
    <source>
        <dbReference type="EMBL" id="TKX31886.1"/>
    </source>
</evidence>
<dbReference type="Proteomes" id="UP000310353">
    <property type="component" value="Unassembled WGS sequence"/>
</dbReference>
<gene>
    <name evidence="1" type="ORF">CQA76_05385</name>
</gene>
<organism evidence="1 2">
    <name type="scientific">Campylobacter aviculae</name>
    <dbReference type="NCBI Taxonomy" id="2510190"/>
    <lineage>
        <taxon>Bacteria</taxon>
        <taxon>Pseudomonadati</taxon>
        <taxon>Campylobacterota</taxon>
        <taxon>Epsilonproteobacteria</taxon>
        <taxon>Campylobacterales</taxon>
        <taxon>Campylobacteraceae</taxon>
        <taxon>Campylobacter</taxon>
    </lineage>
</organism>
<dbReference type="OrthoDB" id="9832253at2"/>
<sequence length="161" mass="18165">MQINSLSSQSYYSSNQKKNNYGLDFSDAKEKVENGDIKNIDDVIDYAYDKAIHASSKEEQDKYGAIGFQLFSATINQALNEAMQKQGVNDLKDFDTKGWKESQNEIMSEEDQEFGSNLAKQIKILEESKKFDGNIDPSIGFTRLESIEVSQNLLKDLLSAI</sequence>
<accession>A0A4U7BSA2</accession>
<evidence type="ECO:0000313" key="2">
    <source>
        <dbReference type="Proteomes" id="UP000310353"/>
    </source>
</evidence>
<dbReference type="EMBL" id="NXMA01000008">
    <property type="protein sequence ID" value="TKX31886.1"/>
    <property type="molecule type" value="Genomic_DNA"/>
</dbReference>
<reference evidence="1 2" key="1">
    <citation type="submission" date="2018-05" db="EMBL/GenBank/DDBJ databases">
        <title>Novel Campyloabacter and Helicobacter Species and Strains.</title>
        <authorList>
            <person name="Mannion A.J."/>
            <person name="Shen Z."/>
            <person name="Fox J.G."/>
        </authorList>
    </citation>
    <scope>NUCLEOTIDE SEQUENCE [LARGE SCALE GENOMIC DNA]</scope>
    <source>
        <strain evidence="2">MIT17-670</strain>
    </source>
</reference>
<keyword evidence="2" id="KW-1185">Reference proteome</keyword>
<proteinExistence type="predicted"/>
<protein>
    <submittedName>
        <fullName evidence="1">Uncharacterized protein</fullName>
    </submittedName>
</protein>